<sequence length="321" mass="35780">MKLLITGGAGFIGSHFVRYILKEYPTYHVVNVDALTYAGNLANLNSVADSDRYTFVHADICDRTKLDQVLFETGVDAVVHFAAESHVDRSIASPGKFVETNVLGTQNLLESARLHGVGTFIHISTDEVYGSLGATGYFTEDTPLAPNSPYAASKASSDLFVRSYFETYGMDTRITRCSNNYGPNQYPEKLIPLSIERALRGLPVPLYGDGQNVRDWLHVYDHCTAIDAVLHHAKPGSVYNIGANNEWNNEDLLKKIFTILDMPTSQIVPVRDRLGHDRRYAIDATSIKKNLGWSPTYSFEDGLKETIDWFANQIQNQPLGR</sequence>
<dbReference type="Gene3D" id="3.90.25.10">
    <property type="entry name" value="UDP-galactose 4-epimerase, domain 1"/>
    <property type="match status" value="1"/>
</dbReference>
<feature type="domain" description="NAD(P)-binding" evidence="9">
    <location>
        <begin position="4"/>
        <end position="306"/>
    </location>
</feature>
<organism evidence="10 11">
    <name type="scientific">Alkalicoccobacillus murimartini</name>
    <dbReference type="NCBI Taxonomy" id="171685"/>
    <lineage>
        <taxon>Bacteria</taxon>
        <taxon>Bacillati</taxon>
        <taxon>Bacillota</taxon>
        <taxon>Bacilli</taxon>
        <taxon>Bacillales</taxon>
        <taxon>Bacillaceae</taxon>
        <taxon>Alkalicoccobacillus</taxon>
    </lineage>
</organism>
<dbReference type="EMBL" id="JAUSUA010000002">
    <property type="protein sequence ID" value="MDQ0206917.1"/>
    <property type="molecule type" value="Genomic_DNA"/>
</dbReference>
<evidence type="ECO:0000256" key="2">
    <source>
        <dbReference type="ARBA" id="ARBA00001911"/>
    </source>
</evidence>
<dbReference type="Pfam" id="PF16363">
    <property type="entry name" value="GDP_Man_Dehyd"/>
    <property type="match status" value="1"/>
</dbReference>
<dbReference type="InterPro" id="IPR016040">
    <property type="entry name" value="NAD(P)-bd_dom"/>
</dbReference>
<gene>
    <name evidence="10" type="ORF">J2S05_001716</name>
</gene>
<dbReference type="InterPro" id="IPR036291">
    <property type="entry name" value="NAD(P)-bd_dom_sf"/>
</dbReference>
<comment type="cofactor">
    <cofactor evidence="2 8">
        <name>NAD(+)</name>
        <dbReference type="ChEBI" id="CHEBI:57540"/>
    </cofactor>
</comment>
<evidence type="ECO:0000256" key="8">
    <source>
        <dbReference type="RuleBase" id="RU004473"/>
    </source>
</evidence>
<reference evidence="10 11" key="1">
    <citation type="submission" date="2023-07" db="EMBL/GenBank/DDBJ databases">
        <title>Genomic Encyclopedia of Type Strains, Phase IV (KMG-IV): sequencing the most valuable type-strain genomes for metagenomic binning, comparative biology and taxonomic classification.</title>
        <authorList>
            <person name="Goeker M."/>
        </authorList>
    </citation>
    <scope>NUCLEOTIDE SEQUENCE [LARGE SCALE GENOMIC DNA]</scope>
    <source>
        <strain evidence="10 11">DSM 19154</strain>
    </source>
</reference>
<protein>
    <recommendedName>
        <fullName evidence="5 8">dTDP-glucose 4,6-dehydratase</fullName>
        <ecNumber evidence="4 8">4.2.1.46</ecNumber>
    </recommendedName>
</protein>
<proteinExistence type="inferred from homology"/>
<dbReference type="SUPFAM" id="SSF51735">
    <property type="entry name" value="NAD(P)-binding Rossmann-fold domains"/>
    <property type="match status" value="1"/>
</dbReference>
<dbReference type="CDD" id="cd05246">
    <property type="entry name" value="dTDP_GD_SDR_e"/>
    <property type="match status" value="1"/>
</dbReference>
<comment type="similarity">
    <text evidence="3 8">Belongs to the NAD(P)-dependent epimerase/dehydratase family. dTDP-glucose dehydratase subfamily.</text>
</comment>
<keyword evidence="6" id="KW-0520">NAD</keyword>
<dbReference type="InterPro" id="IPR005888">
    <property type="entry name" value="dTDP_Gluc_deHydtase"/>
</dbReference>
<evidence type="ECO:0000256" key="7">
    <source>
        <dbReference type="ARBA" id="ARBA00023239"/>
    </source>
</evidence>
<dbReference type="RefSeq" id="WP_306981794.1">
    <property type="nucleotide sequence ID" value="NZ_JAUSUA010000002.1"/>
</dbReference>
<evidence type="ECO:0000256" key="6">
    <source>
        <dbReference type="ARBA" id="ARBA00023027"/>
    </source>
</evidence>
<comment type="caution">
    <text evidence="10">The sequence shown here is derived from an EMBL/GenBank/DDBJ whole genome shotgun (WGS) entry which is preliminary data.</text>
</comment>
<evidence type="ECO:0000256" key="1">
    <source>
        <dbReference type="ARBA" id="ARBA00001539"/>
    </source>
</evidence>
<dbReference type="Proteomes" id="UP001225034">
    <property type="component" value="Unassembled WGS sequence"/>
</dbReference>
<dbReference type="Gene3D" id="3.40.50.720">
    <property type="entry name" value="NAD(P)-binding Rossmann-like Domain"/>
    <property type="match status" value="1"/>
</dbReference>
<dbReference type="GO" id="GO:0008460">
    <property type="term" value="F:dTDP-glucose 4,6-dehydratase activity"/>
    <property type="evidence" value="ECO:0007669"/>
    <property type="project" value="UniProtKB-EC"/>
</dbReference>
<comment type="catalytic activity">
    <reaction evidence="1 8">
        <text>dTDP-alpha-D-glucose = dTDP-4-dehydro-6-deoxy-alpha-D-glucose + H2O</text>
        <dbReference type="Rhea" id="RHEA:17221"/>
        <dbReference type="ChEBI" id="CHEBI:15377"/>
        <dbReference type="ChEBI" id="CHEBI:57477"/>
        <dbReference type="ChEBI" id="CHEBI:57649"/>
        <dbReference type="EC" id="4.2.1.46"/>
    </reaction>
</comment>
<accession>A0ABT9YGC6</accession>
<evidence type="ECO:0000256" key="3">
    <source>
        <dbReference type="ARBA" id="ARBA00008178"/>
    </source>
</evidence>
<evidence type="ECO:0000256" key="4">
    <source>
        <dbReference type="ARBA" id="ARBA00011990"/>
    </source>
</evidence>
<dbReference type="PANTHER" id="PTHR43000">
    <property type="entry name" value="DTDP-D-GLUCOSE 4,6-DEHYDRATASE-RELATED"/>
    <property type="match status" value="1"/>
</dbReference>
<keyword evidence="7 8" id="KW-0456">Lyase</keyword>
<dbReference type="NCBIfam" id="TIGR01181">
    <property type="entry name" value="dTDP_gluc_dehyt"/>
    <property type="match status" value="1"/>
</dbReference>
<evidence type="ECO:0000313" key="10">
    <source>
        <dbReference type="EMBL" id="MDQ0206917.1"/>
    </source>
</evidence>
<dbReference type="EC" id="4.2.1.46" evidence="4 8"/>
<evidence type="ECO:0000313" key="11">
    <source>
        <dbReference type="Proteomes" id="UP001225034"/>
    </source>
</evidence>
<evidence type="ECO:0000256" key="5">
    <source>
        <dbReference type="ARBA" id="ARBA00016977"/>
    </source>
</evidence>
<keyword evidence="11" id="KW-1185">Reference proteome</keyword>
<evidence type="ECO:0000259" key="9">
    <source>
        <dbReference type="Pfam" id="PF16363"/>
    </source>
</evidence>
<name>A0ABT9YGC6_9BACI</name>